<proteinExistence type="predicted"/>
<accession>A0A5B7FD47</accession>
<feature type="compositionally biased region" description="Low complexity" evidence="1">
    <location>
        <begin position="59"/>
        <end position="98"/>
    </location>
</feature>
<dbReference type="AlphaFoldDB" id="A0A5B7FD47"/>
<comment type="caution">
    <text evidence="2">The sequence shown here is derived from an EMBL/GenBank/DDBJ whole genome shotgun (WGS) entry which is preliminary data.</text>
</comment>
<dbReference type="Proteomes" id="UP000324222">
    <property type="component" value="Unassembled WGS sequence"/>
</dbReference>
<sequence length="133" mass="13698">MIAIASDSYGIFLFYQPQTRSSAKHMEESRERDDPLPSRKTGTPTRKAKGGAERPSANSSISTVSVAVPASTTTSTSSTVTTTTGTGSSNSSVCSNTPGGTAGSTASPTIEDSAGARKRGRKKKVEGELEPPT</sequence>
<dbReference type="EMBL" id="VSRR010005735">
    <property type="protein sequence ID" value="MPC43226.1"/>
    <property type="molecule type" value="Genomic_DNA"/>
</dbReference>
<evidence type="ECO:0000256" key="1">
    <source>
        <dbReference type="SAM" id="MobiDB-lite"/>
    </source>
</evidence>
<feature type="compositionally biased region" description="Basic and acidic residues" evidence="1">
    <location>
        <begin position="24"/>
        <end position="37"/>
    </location>
</feature>
<keyword evidence="3" id="KW-1185">Reference proteome</keyword>
<protein>
    <submittedName>
        <fullName evidence="2">Uncharacterized protein</fullName>
    </submittedName>
</protein>
<name>A0A5B7FD47_PORTR</name>
<organism evidence="2 3">
    <name type="scientific">Portunus trituberculatus</name>
    <name type="common">Swimming crab</name>
    <name type="synonym">Neptunus trituberculatus</name>
    <dbReference type="NCBI Taxonomy" id="210409"/>
    <lineage>
        <taxon>Eukaryota</taxon>
        <taxon>Metazoa</taxon>
        <taxon>Ecdysozoa</taxon>
        <taxon>Arthropoda</taxon>
        <taxon>Crustacea</taxon>
        <taxon>Multicrustacea</taxon>
        <taxon>Malacostraca</taxon>
        <taxon>Eumalacostraca</taxon>
        <taxon>Eucarida</taxon>
        <taxon>Decapoda</taxon>
        <taxon>Pleocyemata</taxon>
        <taxon>Brachyura</taxon>
        <taxon>Eubrachyura</taxon>
        <taxon>Portunoidea</taxon>
        <taxon>Portunidae</taxon>
        <taxon>Portuninae</taxon>
        <taxon>Portunus</taxon>
    </lineage>
</organism>
<feature type="region of interest" description="Disordered" evidence="1">
    <location>
        <begin position="18"/>
        <end position="133"/>
    </location>
</feature>
<gene>
    <name evidence="2" type="ORF">E2C01_036866</name>
</gene>
<evidence type="ECO:0000313" key="3">
    <source>
        <dbReference type="Proteomes" id="UP000324222"/>
    </source>
</evidence>
<reference evidence="2 3" key="1">
    <citation type="submission" date="2019-05" db="EMBL/GenBank/DDBJ databases">
        <title>Another draft genome of Portunus trituberculatus and its Hox gene families provides insights of decapod evolution.</title>
        <authorList>
            <person name="Jeong J.-H."/>
            <person name="Song I."/>
            <person name="Kim S."/>
            <person name="Choi T."/>
            <person name="Kim D."/>
            <person name="Ryu S."/>
            <person name="Kim W."/>
        </authorList>
    </citation>
    <scope>NUCLEOTIDE SEQUENCE [LARGE SCALE GENOMIC DNA]</scope>
    <source>
        <tissue evidence="2">Muscle</tissue>
    </source>
</reference>
<dbReference type="OrthoDB" id="10068428at2759"/>
<evidence type="ECO:0000313" key="2">
    <source>
        <dbReference type="EMBL" id="MPC43226.1"/>
    </source>
</evidence>